<dbReference type="InterPro" id="IPR023828">
    <property type="entry name" value="Peptidase_S8_Ser-AS"/>
</dbReference>
<feature type="active site" description="Charge relay system" evidence="6">
    <location>
        <position position="395"/>
    </location>
</feature>
<keyword evidence="12" id="KW-1185">Reference proteome</keyword>
<organism evidence="11 12">
    <name type="scientific">Mesonia phycicola</name>
    <dbReference type="NCBI Taxonomy" id="579105"/>
    <lineage>
        <taxon>Bacteria</taxon>
        <taxon>Pseudomonadati</taxon>
        <taxon>Bacteroidota</taxon>
        <taxon>Flavobacteriia</taxon>
        <taxon>Flavobacteriales</taxon>
        <taxon>Flavobacteriaceae</taxon>
        <taxon>Mesonia</taxon>
    </lineage>
</organism>
<dbReference type="Gene3D" id="3.40.50.200">
    <property type="entry name" value="Peptidase S8/S53 domain"/>
    <property type="match status" value="1"/>
</dbReference>
<feature type="signal peptide" evidence="8">
    <location>
        <begin position="1"/>
        <end position="18"/>
    </location>
</feature>
<evidence type="ECO:0000259" key="9">
    <source>
        <dbReference type="Pfam" id="PF00082"/>
    </source>
</evidence>
<dbReference type="GO" id="GO:0006508">
    <property type="term" value="P:proteolysis"/>
    <property type="evidence" value="ECO:0007669"/>
    <property type="project" value="UniProtKB-KW"/>
</dbReference>
<dbReference type="AlphaFoldDB" id="A0A1M6DZV9"/>
<evidence type="ECO:0000256" key="5">
    <source>
        <dbReference type="ARBA" id="ARBA00022825"/>
    </source>
</evidence>
<dbReference type="PIRSF" id="PIRSF037903">
    <property type="entry name" value="Subtilisin_rel_GFO_2223"/>
    <property type="match status" value="1"/>
</dbReference>
<evidence type="ECO:0000256" key="8">
    <source>
        <dbReference type="SAM" id="SignalP"/>
    </source>
</evidence>
<evidence type="ECO:0000256" key="7">
    <source>
        <dbReference type="RuleBase" id="RU003355"/>
    </source>
</evidence>
<comment type="similarity">
    <text evidence="1 6 7">Belongs to the peptidase S8 family.</text>
</comment>
<dbReference type="InterPro" id="IPR026444">
    <property type="entry name" value="Secre_tail"/>
</dbReference>
<dbReference type="PROSITE" id="PS00136">
    <property type="entry name" value="SUBTILASE_ASP"/>
    <property type="match status" value="1"/>
</dbReference>
<name>A0A1M6DZV9_9FLAO</name>
<evidence type="ECO:0000256" key="2">
    <source>
        <dbReference type="ARBA" id="ARBA00022670"/>
    </source>
</evidence>
<feature type="domain" description="Peptidase S8/S53" evidence="9">
    <location>
        <begin position="166"/>
        <end position="441"/>
    </location>
</feature>
<feature type="chain" id="PRO_5012567773" evidence="8">
    <location>
        <begin position="19"/>
        <end position="533"/>
    </location>
</feature>
<accession>A0A1M6DZV9</accession>
<keyword evidence="2 6" id="KW-0645">Protease</keyword>
<dbReference type="OrthoDB" id="1407599at2"/>
<keyword evidence="3 8" id="KW-0732">Signal</keyword>
<feature type="active site" description="Charge relay system" evidence="6">
    <location>
        <position position="175"/>
    </location>
</feature>
<evidence type="ECO:0000256" key="6">
    <source>
        <dbReference type="PROSITE-ProRule" id="PRU01240"/>
    </source>
</evidence>
<dbReference type="PANTHER" id="PTHR43806:SF67">
    <property type="entry name" value="EGF-LIKE DOMAIN-CONTAINING PROTEIN"/>
    <property type="match status" value="1"/>
</dbReference>
<dbReference type="PROSITE" id="PS00138">
    <property type="entry name" value="SUBTILASE_SER"/>
    <property type="match status" value="1"/>
</dbReference>
<evidence type="ECO:0000256" key="4">
    <source>
        <dbReference type="ARBA" id="ARBA00022801"/>
    </source>
</evidence>
<evidence type="ECO:0000313" key="11">
    <source>
        <dbReference type="EMBL" id="SHI78673.1"/>
    </source>
</evidence>
<dbReference type="PRINTS" id="PR00723">
    <property type="entry name" value="SUBTILISIN"/>
</dbReference>
<evidence type="ECO:0000313" key="12">
    <source>
        <dbReference type="Proteomes" id="UP000184225"/>
    </source>
</evidence>
<dbReference type="InterPro" id="IPR015500">
    <property type="entry name" value="Peptidase_S8_subtilisin-rel"/>
</dbReference>
<keyword evidence="5 6" id="KW-0720">Serine protease</keyword>
<dbReference type="Pfam" id="PF18962">
    <property type="entry name" value="Por_Secre_tail"/>
    <property type="match status" value="1"/>
</dbReference>
<dbReference type="SUPFAM" id="SSF52743">
    <property type="entry name" value="Subtilisin-like"/>
    <property type="match status" value="1"/>
</dbReference>
<dbReference type="EMBL" id="FQYY01000004">
    <property type="protein sequence ID" value="SHI78673.1"/>
    <property type="molecule type" value="Genomic_DNA"/>
</dbReference>
<dbReference type="CDD" id="cd07493">
    <property type="entry name" value="Peptidases_S8_9"/>
    <property type="match status" value="1"/>
</dbReference>
<dbReference type="PANTHER" id="PTHR43806">
    <property type="entry name" value="PEPTIDASE S8"/>
    <property type="match status" value="1"/>
</dbReference>
<dbReference type="RefSeq" id="WP_073149927.1">
    <property type="nucleotide sequence ID" value="NZ_FQYY01000004.1"/>
</dbReference>
<dbReference type="InterPro" id="IPR017317">
    <property type="entry name" value="Pept_S8_subtilisin_bacteroid-2"/>
</dbReference>
<evidence type="ECO:0000256" key="3">
    <source>
        <dbReference type="ARBA" id="ARBA00022729"/>
    </source>
</evidence>
<dbReference type="STRING" id="579105.SAMN04488096_104267"/>
<protein>
    <submittedName>
        <fullName evidence="11">Por secretion system C-terminal sorting domain-containing protein</fullName>
    </submittedName>
</protein>
<feature type="active site" description="Charge relay system" evidence="6">
    <location>
        <position position="217"/>
    </location>
</feature>
<dbReference type="NCBIfam" id="TIGR04183">
    <property type="entry name" value="Por_Secre_tail"/>
    <property type="match status" value="1"/>
</dbReference>
<dbReference type="Proteomes" id="UP000184225">
    <property type="component" value="Unassembled WGS sequence"/>
</dbReference>
<evidence type="ECO:0000256" key="1">
    <source>
        <dbReference type="ARBA" id="ARBA00011073"/>
    </source>
</evidence>
<gene>
    <name evidence="11" type="ORF">SAMN04488096_104267</name>
</gene>
<sequence length="533" mass="58646">MKKILLFFIFLLHQITFSQEQAWVYFNSKENVTAAIANPISILTQRAIDRKNSHNISIDERDVPINEAFVTTIKNQTGIEVKAKSKWFNCVHVLGSVEDINALSSFSFVDKILFADTSLNNKIKTTEQEVFTEKHLESFVDFNYGNTSVQIEMLHVDYLHENNYTGEGMLVAVMDAGFPEVNTLAGFSRLRNNNDLIGGYDFVDRTANYDAFAGSSHGTLVLSNMAGYIQNSFVGTAPDASYYLFRTEDTNSETPLEESYWVEAAERADSLGVDVINTSLGYSSFDNPNHSYTPADMDGDTAFITKGANIAVEKGILVVVSAGNSGNSTSFNIIAAPADGQVYSVGAVDATEQYASFSSIGPTADGRVKPDGMAQGSSATVIDTNNQVTTANGTSFSSPIMAGAITSLWQSNPNKTNLEIMQLVRESSSLYTSPTNQMGYGIPNFETALKNLSDTIYNQQNIKVYPNPVSKILYIQKQKQESLSVKIYNLLGKLVYQKQNISSELNLSMLSTSIYIAKFEGENFEKSLKIIKQ</sequence>
<proteinExistence type="inferred from homology"/>
<evidence type="ECO:0000259" key="10">
    <source>
        <dbReference type="Pfam" id="PF18962"/>
    </source>
</evidence>
<dbReference type="Pfam" id="PF00082">
    <property type="entry name" value="Peptidase_S8"/>
    <property type="match status" value="1"/>
</dbReference>
<dbReference type="InterPro" id="IPR000209">
    <property type="entry name" value="Peptidase_S8/S53_dom"/>
</dbReference>
<feature type="domain" description="Secretion system C-terminal sorting" evidence="10">
    <location>
        <begin position="464"/>
        <end position="531"/>
    </location>
</feature>
<dbReference type="PROSITE" id="PS51892">
    <property type="entry name" value="SUBTILASE"/>
    <property type="match status" value="1"/>
</dbReference>
<dbReference type="InterPro" id="IPR036852">
    <property type="entry name" value="Peptidase_S8/S53_dom_sf"/>
</dbReference>
<dbReference type="GO" id="GO:0004252">
    <property type="term" value="F:serine-type endopeptidase activity"/>
    <property type="evidence" value="ECO:0007669"/>
    <property type="project" value="UniProtKB-UniRule"/>
</dbReference>
<keyword evidence="4 6" id="KW-0378">Hydrolase</keyword>
<reference evidence="11 12" key="1">
    <citation type="submission" date="2016-11" db="EMBL/GenBank/DDBJ databases">
        <authorList>
            <person name="Jaros S."/>
            <person name="Januszkiewicz K."/>
            <person name="Wedrychowicz H."/>
        </authorList>
    </citation>
    <scope>NUCLEOTIDE SEQUENCE [LARGE SCALE GENOMIC DNA]</scope>
    <source>
        <strain evidence="11 12">DSM 21425</strain>
    </source>
</reference>
<dbReference type="InterPro" id="IPR050131">
    <property type="entry name" value="Peptidase_S8_subtilisin-like"/>
</dbReference>
<dbReference type="InterPro" id="IPR023827">
    <property type="entry name" value="Peptidase_S8_Asp-AS"/>
</dbReference>